<reference evidence="1 2" key="2">
    <citation type="journal article" date="2019" name="G3 (Bethesda)">
        <title>Hybrid Assembly of the Genome of the Entomopathogenic Nematode Steinernema carpocapsae Identifies the X-Chromosome.</title>
        <authorList>
            <person name="Serra L."/>
            <person name="Macchietto M."/>
            <person name="Macias-Munoz A."/>
            <person name="McGill C.J."/>
            <person name="Rodriguez I.M."/>
            <person name="Rodriguez B."/>
            <person name="Murad R."/>
            <person name="Mortazavi A."/>
        </authorList>
    </citation>
    <scope>NUCLEOTIDE SEQUENCE [LARGE SCALE GENOMIC DNA]</scope>
    <source>
        <strain evidence="1 2">ALL</strain>
    </source>
</reference>
<sequence>MLLQIEYRILAFQWNDDSSNYFVVNSLHATSGQSSIAILSRHTAYTAKMCPKHERPRHPASHLAISPDCPSASDLCSTLIALKYATITCSRHFD</sequence>
<name>A0A4V6A263_STECR</name>
<keyword evidence="2" id="KW-1185">Reference proteome</keyword>
<evidence type="ECO:0000313" key="1">
    <source>
        <dbReference type="EMBL" id="TKR77955.1"/>
    </source>
</evidence>
<dbReference type="AlphaFoldDB" id="A0A4V6A263"/>
<comment type="caution">
    <text evidence="1">The sequence shown here is derived from an EMBL/GenBank/DDBJ whole genome shotgun (WGS) entry which is preliminary data.</text>
</comment>
<accession>A0A4V6A263</accession>
<dbReference type="Proteomes" id="UP000298663">
    <property type="component" value="Unassembled WGS sequence"/>
</dbReference>
<organism evidence="1 2">
    <name type="scientific">Steinernema carpocapsae</name>
    <name type="common">Entomopathogenic nematode</name>
    <dbReference type="NCBI Taxonomy" id="34508"/>
    <lineage>
        <taxon>Eukaryota</taxon>
        <taxon>Metazoa</taxon>
        <taxon>Ecdysozoa</taxon>
        <taxon>Nematoda</taxon>
        <taxon>Chromadorea</taxon>
        <taxon>Rhabditida</taxon>
        <taxon>Tylenchina</taxon>
        <taxon>Panagrolaimomorpha</taxon>
        <taxon>Strongyloidoidea</taxon>
        <taxon>Steinernematidae</taxon>
        <taxon>Steinernema</taxon>
    </lineage>
</organism>
<reference evidence="1 2" key="1">
    <citation type="journal article" date="2015" name="Genome Biol.">
        <title>Comparative genomics of Steinernema reveals deeply conserved gene regulatory networks.</title>
        <authorList>
            <person name="Dillman A.R."/>
            <person name="Macchietto M."/>
            <person name="Porter C.F."/>
            <person name="Rogers A."/>
            <person name="Williams B."/>
            <person name="Antoshechkin I."/>
            <person name="Lee M.M."/>
            <person name="Goodwin Z."/>
            <person name="Lu X."/>
            <person name="Lewis E.E."/>
            <person name="Goodrich-Blair H."/>
            <person name="Stock S.P."/>
            <person name="Adams B.J."/>
            <person name="Sternberg P.W."/>
            <person name="Mortazavi A."/>
        </authorList>
    </citation>
    <scope>NUCLEOTIDE SEQUENCE [LARGE SCALE GENOMIC DNA]</scope>
    <source>
        <strain evidence="1 2">ALL</strain>
    </source>
</reference>
<protein>
    <submittedName>
        <fullName evidence="1">Uncharacterized protein</fullName>
    </submittedName>
</protein>
<evidence type="ECO:0000313" key="2">
    <source>
        <dbReference type="Proteomes" id="UP000298663"/>
    </source>
</evidence>
<proteinExistence type="predicted"/>
<dbReference type="EMBL" id="AZBU02000005">
    <property type="protein sequence ID" value="TKR77955.1"/>
    <property type="molecule type" value="Genomic_DNA"/>
</dbReference>
<gene>
    <name evidence="1" type="ORF">L596_018841</name>
</gene>